<proteinExistence type="predicted"/>
<dbReference type="RefSeq" id="WP_255226513.1">
    <property type="nucleotide sequence ID" value="NZ_JAJEKE010000003.1"/>
</dbReference>
<dbReference type="InterPro" id="IPR038728">
    <property type="entry name" value="YkvI-like"/>
</dbReference>
<keyword evidence="1" id="KW-1133">Transmembrane helix</keyword>
<reference evidence="2 3" key="1">
    <citation type="submission" date="2021-10" db="EMBL/GenBank/DDBJ databases">
        <title>Lutispora strain m25 sp. nov., a thermophilic, non-spore-forming bacterium isolated from a lab-scale methanogenic bioreactor digesting anaerobic sludge.</title>
        <authorList>
            <person name="El Houari A."/>
            <person name="Mcdonald J."/>
        </authorList>
    </citation>
    <scope>NUCLEOTIDE SEQUENCE [LARGE SCALE GENOMIC DNA]</scope>
    <source>
        <strain evidence="3">m25</strain>
    </source>
</reference>
<name>A0ABT1NCK1_9FIRM</name>
<accession>A0ABT1NCK1</accession>
<feature type="transmembrane region" description="Helical" evidence="1">
    <location>
        <begin position="83"/>
        <end position="103"/>
    </location>
</feature>
<feature type="transmembrane region" description="Helical" evidence="1">
    <location>
        <begin position="323"/>
        <end position="344"/>
    </location>
</feature>
<feature type="transmembrane region" description="Helical" evidence="1">
    <location>
        <begin position="264"/>
        <end position="286"/>
    </location>
</feature>
<keyword evidence="3" id="KW-1185">Reference proteome</keyword>
<organism evidence="2 3">
    <name type="scientific">Lutispora saccharofermentans</name>
    <dbReference type="NCBI Taxonomy" id="3024236"/>
    <lineage>
        <taxon>Bacteria</taxon>
        <taxon>Bacillati</taxon>
        <taxon>Bacillota</taxon>
        <taxon>Clostridia</taxon>
        <taxon>Lutisporales</taxon>
        <taxon>Lutisporaceae</taxon>
        <taxon>Lutispora</taxon>
    </lineage>
</organism>
<feature type="transmembrane region" description="Helical" evidence="1">
    <location>
        <begin position="183"/>
        <end position="208"/>
    </location>
</feature>
<dbReference type="PANTHER" id="PTHR37814:SF1">
    <property type="entry name" value="MEMBRANE PROTEIN"/>
    <property type="match status" value="1"/>
</dbReference>
<feature type="transmembrane region" description="Helical" evidence="1">
    <location>
        <begin position="37"/>
        <end position="62"/>
    </location>
</feature>
<feature type="transmembrane region" description="Helical" evidence="1">
    <location>
        <begin position="220"/>
        <end position="244"/>
    </location>
</feature>
<protein>
    <recommendedName>
        <fullName evidence="4">Membrane protein YkvI</fullName>
    </recommendedName>
</protein>
<comment type="caution">
    <text evidence="2">The sequence shown here is derived from an EMBL/GenBank/DDBJ whole genome shotgun (WGS) entry which is preliminary data.</text>
</comment>
<dbReference type="PANTHER" id="PTHR37814">
    <property type="entry name" value="CONSERVED MEMBRANE PROTEIN"/>
    <property type="match status" value="1"/>
</dbReference>
<keyword evidence="1" id="KW-0812">Transmembrane</keyword>
<evidence type="ECO:0008006" key="4">
    <source>
        <dbReference type="Google" id="ProtNLM"/>
    </source>
</evidence>
<gene>
    <name evidence="2" type="ORF">LJD61_05455</name>
</gene>
<dbReference type="EMBL" id="JAJEKE010000003">
    <property type="protein sequence ID" value="MCQ1528992.1"/>
    <property type="molecule type" value="Genomic_DNA"/>
</dbReference>
<feature type="transmembrane region" description="Helical" evidence="1">
    <location>
        <begin position="115"/>
        <end position="134"/>
    </location>
</feature>
<feature type="transmembrane region" description="Helical" evidence="1">
    <location>
        <begin position="141"/>
        <end position="163"/>
    </location>
</feature>
<feature type="transmembrane region" description="Helical" evidence="1">
    <location>
        <begin position="298"/>
        <end position="317"/>
    </location>
</feature>
<evidence type="ECO:0000313" key="3">
    <source>
        <dbReference type="Proteomes" id="UP001651880"/>
    </source>
</evidence>
<dbReference type="Proteomes" id="UP001651880">
    <property type="component" value="Unassembled WGS sequence"/>
</dbReference>
<evidence type="ECO:0000256" key="1">
    <source>
        <dbReference type="SAM" id="Phobius"/>
    </source>
</evidence>
<keyword evidence="1" id="KW-0472">Membrane</keyword>
<evidence type="ECO:0000313" key="2">
    <source>
        <dbReference type="EMBL" id="MCQ1528992.1"/>
    </source>
</evidence>
<sequence length="353" mass="39034">MKKGLVLSFRIGAAFIGTVIGAGYASGQEIMQFFSVFGAYGMITLLLSGFLFIITAVSVFNISARLKAFNYRDFVCKLCGGKIGGFYDAIITLFLFLGTSIMFSGSCEIFKAYFHLPKIYGIAIICFLTLLAVFKSIEGLLSVNSIIVPAISAVVILASIALFKDKNMLTLWSHIDIPKNSSAFKAFFFMFFYCSYNLMLSLGVLTAFPQDIKSKKALSMGAFIGGFGLMVLAFLLNALILTDMPEVLDKSLPMIYITRGFHPYFRYALALCIWGEIYSTAVSDVFSLANRLSSKKRYSYKAVCTAIVLCSIPLSLFDFKSLVAFFYPLFGALSIFLIVCIIYYGKAEKLKPQ</sequence>